<protein>
    <recommendedName>
        <fullName evidence="4">DUF2628 domain-containing protein</fullName>
    </recommendedName>
</protein>
<evidence type="ECO:0000313" key="2">
    <source>
        <dbReference type="EMBL" id="NHQ86833.1"/>
    </source>
</evidence>
<keyword evidence="1" id="KW-1133">Transmembrane helix</keyword>
<dbReference type="Proteomes" id="UP000712570">
    <property type="component" value="Unassembled WGS sequence"/>
</dbReference>
<dbReference type="RefSeq" id="WP_166826297.1">
    <property type="nucleotide sequence ID" value="NZ_JAAOLX010000005.1"/>
</dbReference>
<evidence type="ECO:0008006" key="4">
    <source>
        <dbReference type="Google" id="ProtNLM"/>
    </source>
</evidence>
<name>A0ABX0KVW3_9NEIS</name>
<dbReference type="EMBL" id="JAAOLX010000005">
    <property type="protein sequence ID" value="NHQ86833.1"/>
    <property type="molecule type" value="Genomic_DNA"/>
</dbReference>
<gene>
    <name evidence="2" type="ORF">HA050_11955</name>
</gene>
<feature type="transmembrane region" description="Helical" evidence="1">
    <location>
        <begin position="9"/>
        <end position="29"/>
    </location>
</feature>
<proteinExistence type="predicted"/>
<accession>A0ABX0KVW3</accession>
<evidence type="ECO:0000313" key="3">
    <source>
        <dbReference type="Proteomes" id="UP000712570"/>
    </source>
</evidence>
<organism evidence="2 3">
    <name type="scientific">Iodobacter violaceini</name>
    <dbReference type="NCBI Taxonomy" id="3044271"/>
    <lineage>
        <taxon>Bacteria</taxon>
        <taxon>Pseudomonadati</taxon>
        <taxon>Pseudomonadota</taxon>
        <taxon>Betaproteobacteria</taxon>
        <taxon>Neisseriales</taxon>
        <taxon>Chitinibacteraceae</taxon>
        <taxon>Iodobacter</taxon>
    </lineage>
</organism>
<keyword evidence="1" id="KW-0812">Transmembrane</keyword>
<sequence length="96" mass="11201">MNPDQKKQLLLGLLKWASVFLLPFIWPLLRGKYKLGFILLIASSFGFWVIAATSFFGIYYAFFYKETRSINGTNHRDNYDDNINISRNSKRKTVNS</sequence>
<comment type="caution">
    <text evidence="2">The sequence shown here is derived from an EMBL/GenBank/DDBJ whole genome shotgun (WGS) entry which is preliminary data.</text>
</comment>
<evidence type="ECO:0000256" key="1">
    <source>
        <dbReference type="SAM" id="Phobius"/>
    </source>
</evidence>
<reference evidence="2 3" key="1">
    <citation type="submission" date="2020-03" db="EMBL/GenBank/DDBJ databases">
        <title>Draft genome sequence of environmentally isolated violet-colored cultures.</title>
        <authorList>
            <person name="Wilson H.S."/>
        </authorList>
    </citation>
    <scope>NUCLEOTIDE SEQUENCE [LARGE SCALE GENOMIC DNA]</scope>
    <source>
        <strain evidence="2 3">HSC-16F04</strain>
    </source>
</reference>
<feature type="transmembrane region" description="Helical" evidence="1">
    <location>
        <begin position="35"/>
        <end position="62"/>
    </location>
</feature>
<keyword evidence="1" id="KW-0472">Membrane</keyword>
<keyword evidence="3" id="KW-1185">Reference proteome</keyword>